<evidence type="ECO:0000313" key="6">
    <source>
        <dbReference type="Proteomes" id="UP001183202"/>
    </source>
</evidence>
<evidence type="ECO:0000256" key="3">
    <source>
        <dbReference type="ARBA" id="ARBA00023163"/>
    </source>
</evidence>
<dbReference type="InterPro" id="IPR028082">
    <property type="entry name" value="Peripla_BP_I"/>
</dbReference>
<proteinExistence type="predicted"/>
<dbReference type="CDD" id="cd06267">
    <property type="entry name" value="PBP1_LacI_sugar_binding-like"/>
    <property type="match status" value="1"/>
</dbReference>
<evidence type="ECO:0000256" key="1">
    <source>
        <dbReference type="ARBA" id="ARBA00023015"/>
    </source>
</evidence>
<dbReference type="Gene3D" id="1.10.260.40">
    <property type="entry name" value="lambda repressor-like DNA-binding domains"/>
    <property type="match status" value="1"/>
</dbReference>
<dbReference type="Pfam" id="PF13377">
    <property type="entry name" value="Peripla_BP_3"/>
    <property type="match status" value="1"/>
</dbReference>
<keyword evidence="1" id="KW-0805">Transcription regulation</keyword>
<dbReference type="PROSITE" id="PS50932">
    <property type="entry name" value="HTH_LACI_2"/>
    <property type="match status" value="1"/>
</dbReference>
<dbReference type="Gene3D" id="3.40.50.2300">
    <property type="match status" value="2"/>
</dbReference>
<dbReference type="SMART" id="SM00354">
    <property type="entry name" value="HTH_LACI"/>
    <property type="match status" value="1"/>
</dbReference>
<dbReference type="RefSeq" id="WP_311555497.1">
    <property type="nucleotide sequence ID" value="NZ_JAVREJ010000004.1"/>
</dbReference>
<keyword evidence="6" id="KW-1185">Reference proteome</keyword>
<dbReference type="Pfam" id="PF00356">
    <property type="entry name" value="LacI"/>
    <property type="match status" value="1"/>
</dbReference>
<dbReference type="PANTHER" id="PTHR30146:SF138">
    <property type="entry name" value="TRANSCRIPTIONAL REGULATORY PROTEIN"/>
    <property type="match status" value="1"/>
</dbReference>
<sequence>MTTVHDVARRAGVSIATVSRVFGRPDAVAEATRHRVLAAAGELGYAPNTSARALVRGRTGYLGLLVHDLANPFYATIAKAAQLEARHRGLALFCADYGDRPDEELTLAKEMARHVDGLLLYPSQPADDALRAATAGLGPAVLIDSPVEGVPHVVMSTAEGVDQAVAHLAALGHRGLVYLDAAPTSMFTSIDRRRNIETSCARTGIELTVLGPFSPGFESGVRAADLVIGEGSTAVVAFSDQMALGVVRRLTERGVRVGADVSVVGVDDIWIAAQVTPALTTVRMPCAEAGAAATRLLADAVDHPGGTPASRVVLPTELIVRSSTGPVPHGGTR</sequence>
<feature type="domain" description="HTH lacI-type" evidence="4">
    <location>
        <begin position="2"/>
        <end position="56"/>
    </location>
</feature>
<dbReference type="SUPFAM" id="SSF47413">
    <property type="entry name" value="lambda repressor-like DNA-binding domains"/>
    <property type="match status" value="1"/>
</dbReference>
<evidence type="ECO:0000313" key="5">
    <source>
        <dbReference type="EMBL" id="MDT0349468.1"/>
    </source>
</evidence>
<dbReference type="SUPFAM" id="SSF53822">
    <property type="entry name" value="Periplasmic binding protein-like I"/>
    <property type="match status" value="1"/>
</dbReference>
<evidence type="ECO:0000256" key="2">
    <source>
        <dbReference type="ARBA" id="ARBA00023125"/>
    </source>
</evidence>
<protein>
    <submittedName>
        <fullName evidence="5">LacI family DNA-binding transcriptional regulator</fullName>
    </submittedName>
</protein>
<organism evidence="5 6">
    <name type="scientific">Pseudonocardia charpentierae</name>
    <dbReference type="NCBI Taxonomy" id="3075545"/>
    <lineage>
        <taxon>Bacteria</taxon>
        <taxon>Bacillati</taxon>
        <taxon>Actinomycetota</taxon>
        <taxon>Actinomycetes</taxon>
        <taxon>Pseudonocardiales</taxon>
        <taxon>Pseudonocardiaceae</taxon>
        <taxon>Pseudonocardia</taxon>
    </lineage>
</organism>
<dbReference type="CDD" id="cd01392">
    <property type="entry name" value="HTH_LacI"/>
    <property type="match status" value="1"/>
</dbReference>
<keyword evidence="2 5" id="KW-0238">DNA-binding</keyword>
<reference evidence="6" key="1">
    <citation type="submission" date="2023-07" db="EMBL/GenBank/DDBJ databases">
        <title>30 novel species of actinomycetes from the DSMZ collection.</title>
        <authorList>
            <person name="Nouioui I."/>
        </authorList>
    </citation>
    <scope>NUCLEOTIDE SEQUENCE [LARGE SCALE GENOMIC DNA]</scope>
    <source>
        <strain evidence="6">DSM 45834</strain>
    </source>
</reference>
<dbReference type="Proteomes" id="UP001183202">
    <property type="component" value="Unassembled WGS sequence"/>
</dbReference>
<accession>A0ABU2N7J8</accession>
<dbReference type="InterPro" id="IPR000843">
    <property type="entry name" value="HTH_LacI"/>
</dbReference>
<dbReference type="GO" id="GO:0003677">
    <property type="term" value="F:DNA binding"/>
    <property type="evidence" value="ECO:0007669"/>
    <property type="project" value="UniProtKB-KW"/>
</dbReference>
<evidence type="ECO:0000259" key="4">
    <source>
        <dbReference type="PROSITE" id="PS50932"/>
    </source>
</evidence>
<gene>
    <name evidence="5" type="ORF">RM445_08005</name>
</gene>
<dbReference type="PANTHER" id="PTHR30146">
    <property type="entry name" value="LACI-RELATED TRANSCRIPTIONAL REPRESSOR"/>
    <property type="match status" value="1"/>
</dbReference>
<name>A0ABU2N7J8_9PSEU</name>
<comment type="caution">
    <text evidence="5">The sequence shown here is derived from an EMBL/GenBank/DDBJ whole genome shotgun (WGS) entry which is preliminary data.</text>
</comment>
<dbReference type="InterPro" id="IPR010982">
    <property type="entry name" value="Lambda_DNA-bd_dom_sf"/>
</dbReference>
<dbReference type="EMBL" id="JAVREJ010000004">
    <property type="protein sequence ID" value="MDT0349468.1"/>
    <property type="molecule type" value="Genomic_DNA"/>
</dbReference>
<keyword evidence="3" id="KW-0804">Transcription</keyword>
<dbReference type="InterPro" id="IPR046335">
    <property type="entry name" value="LacI/GalR-like_sensor"/>
</dbReference>